<feature type="transmembrane region" description="Helical" evidence="1">
    <location>
        <begin position="113"/>
        <end position="130"/>
    </location>
</feature>
<feature type="transmembrane region" description="Helical" evidence="1">
    <location>
        <begin position="136"/>
        <end position="161"/>
    </location>
</feature>
<dbReference type="STRING" id="578942.SAMN05216289_10529"/>
<accession>A0A1I4WIS3</accession>
<feature type="transmembrane region" description="Helical" evidence="1">
    <location>
        <begin position="12"/>
        <end position="39"/>
    </location>
</feature>
<reference evidence="2 3" key="1">
    <citation type="submission" date="2016-10" db="EMBL/GenBank/DDBJ databases">
        <authorList>
            <person name="de Groot N.N."/>
        </authorList>
    </citation>
    <scope>NUCLEOTIDE SEQUENCE [LARGE SCALE GENOMIC DNA]</scope>
    <source>
        <strain evidence="2 3">CGMCC 1.7659</strain>
    </source>
</reference>
<dbReference type="RefSeq" id="WP_092405664.1">
    <property type="nucleotide sequence ID" value="NZ_FOVF01000005.1"/>
</dbReference>
<dbReference type="Pfam" id="PF11086">
    <property type="entry name" value="DUF2878"/>
    <property type="match status" value="1"/>
</dbReference>
<feature type="transmembrane region" description="Helical" evidence="1">
    <location>
        <begin position="79"/>
        <end position="101"/>
    </location>
</feature>
<protein>
    <recommendedName>
        <fullName evidence="4">DUF2878 domain-containing protein</fullName>
    </recommendedName>
</protein>
<evidence type="ECO:0000313" key="3">
    <source>
        <dbReference type="Proteomes" id="UP000198575"/>
    </source>
</evidence>
<proteinExistence type="predicted"/>
<gene>
    <name evidence="2" type="ORF">SAMN05216289_10529</name>
</gene>
<evidence type="ECO:0008006" key="4">
    <source>
        <dbReference type="Google" id="ProtNLM"/>
    </source>
</evidence>
<evidence type="ECO:0000313" key="2">
    <source>
        <dbReference type="EMBL" id="SFN13180.1"/>
    </source>
</evidence>
<dbReference type="Proteomes" id="UP000198575">
    <property type="component" value="Unassembled WGS sequence"/>
</dbReference>
<organism evidence="2 3">
    <name type="scientific">Dokdonella immobilis</name>
    <dbReference type="NCBI Taxonomy" id="578942"/>
    <lineage>
        <taxon>Bacteria</taxon>
        <taxon>Pseudomonadati</taxon>
        <taxon>Pseudomonadota</taxon>
        <taxon>Gammaproteobacteria</taxon>
        <taxon>Lysobacterales</taxon>
        <taxon>Rhodanobacteraceae</taxon>
        <taxon>Dokdonella</taxon>
    </lineage>
</organism>
<feature type="transmembrane region" description="Helical" evidence="1">
    <location>
        <begin position="51"/>
        <end position="73"/>
    </location>
</feature>
<dbReference type="EMBL" id="FOVF01000005">
    <property type="protein sequence ID" value="SFN13180.1"/>
    <property type="molecule type" value="Genomic_DNA"/>
</dbReference>
<keyword evidence="1" id="KW-0472">Membrane</keyword>
<name>A0A1I4WIS3_9GAMM</name>
<dbReference type="AlphaFoldDB" id="A0A1I4WIS3"/>
<keyword evidence="1" id="KW-1133">Transmembrane helix</keyword>
<dbReference type="InterPro" id="IPR021306">
    <property type="entry name" value="DUF2878"/>
</dbReference>
<evidence type="ECO:0000256" key="1">
    <source>
        <dbReference type="SAM" id="Phobius"/>
    </source>
</evidence>
<keyword evidence="3" id="KW-1185">Reference proteome</keyword>
<sequence length="184" mass="19863">MKTWINFIAFQLVWFAAVGGAAYGIWWAGPAAFLAFAAYHRRPDVRLRGDFSLMWLALALGFATDTLMAAAGLSQYAAAIPAAPVAPLWILSLWAGFALTLNHSMRWLTERPLLVVPLAAIVGPTTYYVAARAWGAVTIIAPVEIALGVLGLCWFVAMLVLSLAARHFGRGPDDSLPLPLMRAP</sequence>
<keyword evidence="1" id="KW-0812">Transmembrane</keyword>
<dbReference type="OrthoDB" id="288800at2"/>